<organism evidence="5 6">
    <name type="scientific">Balaenoptera musculus</name>
    <name type="common">Blue whale</name>
    <dbReference type="NCBI Taxonomy" id="9771"/>
    <lineage>
        <taxon>Eukaryota</taxon>
        <taxon>Metazoa</taxon>
        <taxon>Chordata</taxon>
        <taxon>Craniata</taxon>
        <taxon>Vertebrata</taxon>
        <taxon>Euteleostomi</taxon>
        <taxon>Mammalia</taxon>
        <taxon>Eutheria</taxon>
        <taxon>Laurasiatheria</taxon>
        <taxon>Artiodactyla</taxon>
        <taxon>Whippomorpha</taxon>
        <taxon>Cetacea</taxon>
        <taxon>Mysticeti</taxon>
        <taxon>Balaenopteridae</taxon>
        <taxon>Balaenoptera</taxon>
    </lineage>
</organism>
<feature type="compositionally biased region" description="Basic and acidic residues" evidence="3">
    <location>
        <begin position="157"/>
        <end position="167"/>
    </location>
</feature>
<dbReference type="Proteomes" id="UP000694857">
    <property type="component" value="Chromosome 10"/>
</dbReference>
<dbReference type="KEGG" id="bmus:118902826"/>
<accession>A0A8B8YLQ9</accession>
<dbReference type="Pfam" id="PF07910">
    <property type="entry name" value="Peptidase_C78"/>
    <property type="match status" value="1"/>
</dbReference>
<dbReference type="PANTHER" id="PTHR48153">
    <property type="entry name" value="UFM1-SPECIFIC PROTEASE 2"/>
    <property type="match status" value="1"/>
</dbReference>
<dbReference type="PANTHER" id="PTHR48153:SF3">
    <property type="entry name" value="INACTIVE UFM1-SPECIFIC PROTEASE 1"/>
    <property type="match status" value="1"/>
</dbReference>
<gene>
    <name evidence="6" type="primary">LOC118902826</name>
</gene>
<proteinExistence type="inferred from homology"/>
<reference evidence="6" key="1">
    <citation type="submission" date="2025-08" db="UniProtKB">
        <authorList>
            <consortium name="RefSeq"/>
        </authorList>
    </citation>
    <scope>IDENTIFICATION</scope>
    <source>
        <tissue evidence="6">Epidermis and Blubber</tissue>
    </source>
</reference>
<dbReference type="GeneID" id="118902826"/>
<comment type="similarity">
    <text evidence="1">Belongs to the peptidase C78 family.</text>
</comment>
<protein>
    <submittedName>
        <fullName evidence="6">Uncharacterized protein LOC118902826</fullName>
    </submittedName>
</protein>
<evidence type="ECO:0000313" key="6">
    <source>
        <dbReference type="RefSeq" id="XP_036723382.1"/>
    </source>
</evidence>
<dbReference type="GO" id="GO:0071567">
    <property type="term" value="F:deUFMylase activity"/>
    <property type="evidence" value="ECO:0007669"/>
    <property type="project" value="TreeGrafter"/>
</dbReference>
<sequence>MSGGRLTVAFPVVSSPPADCVVLVPSCKCPRKPGTDRAQLHCETAVRSDTHAVRRALWAVHIWRGTHGVPAVCQDRVSGVGDVDVRPGEKKLTKVPVYPPLATPPGESGCCGSQLGTSSSNNLLCIYKKSWLPRCCLGSGESDPRARSPARSSPKTRGREEALEPRVRPAPPGGRICPARRPPLAPTAPEPLQDVPLGLAPPGRGRARLALLSGHYIYYHYGCDGVDDPGWGRVYRTLQTLCSWPEGRPAGVPELAAVQAALEDTGDKPPGLRGARGWIGCVEASLCLDHLGGPPRAPMSRAPWSRASGGTGEALFPLGRGWGGL</sequence>
<name>A0A8B8YLQ9_BALMU</name>
<keyword evidence="5" id="KW-1185">Reference proteome</keyword>
<dbReference type="RefSeq" id="XP_036723382.1">
    <property type="nucleotide sequence ID" value="XM_036867487.1"/>
</dbReference>
<evidence type="ECO:0000256" key="3">
    <source>
        <dbReference type="SAM" id="MobiDB-lite"/>
    </source>
</evidence>
<dbReference type="OrthoDB" id="417506at2759"/>
<feature type="compositionally biased region" description="Pro residues" evidence="3">
    <location>
        <begin position="180"/>
        <end position="189"/>
    </location>
</feature>
<feature type="region of interest" description="Disordered" evidence="3">
    <location>
        <begin position="139"/>
        <end position="196"/>
    </location>
</feature>
<dbReference type="Gene3D" id="3.90.70.130">
    <property type="match status" value="1"/>
</dbReference>
<keyword evidence="2" id="KW-0378">Hydrolase</keyword>
<evidence type="ECO:0000256" key="1">
    <source>
        <dbReference type="ARBA" id="ARBA00008552"/>
    </source>
</evidence>
<evidence type="ECO:0000313" key="5">
    <source>
        <dbReference type="Proteomes" id="UP000694857"/>
    </source>
</evidence>
<evidence type="ECO:0000256" key="2">
    <source>
        <dbReference type="ARBA" id="ARBA00022801"/>
    </source>
</evidence>
<feature type="domain" description="UFSP1/2/DUB catalytic" evidence="4">
    <location>
        <begin position="210"/>
        <end position="291"/>
    </location>
</feature>
<dbReference type="AlphaFoldDB" id="A0A8B8YLQ9"/>
<dbReference type="InterPro" id="IPR012462">
    <property type="entry name" value="UFSP1/2_DUB_cat"/>
</dbReference>
<evidence type="ECO:0000259" key="4">
    <source>
        <dbReference type="Pfam" id="PF07910"/>
    </source>
</evidence>